<organism evidence="2">
    <name type="scientific">marine metagenome</name>
    <dbReference type="NCBI Taxonomy" id="408172"/>
    <lineage>
        <taxon>unclassified sequences</taxon>
        <taxon>metagenomes</taxon>
        <taxon>ecological metagenomes</taxon>
    </lineage>
</organism>
<evidence type="ECO:0008006" key="3">
    <source>
        <dbReference type="Google" id="ProtNLM"/>
    </source>
</evidence>
<proteinExistence type="predicted"/>
<accession>A0A381WYZ2</accession>
<evidence type="ECO:0000313" key="2">
    <source>
        <dbReference type="EMBL" id="SVA57704.1"/>
    </source>
</evidence>
<dbReference type="EMBL" id="UINC01013337">
    <property type="protein sequence ID" value="SVA57704.1"/>
    <property type="molecule type" value="Genomic_DNA"/>
</dbReference>
<dbReference type="AlphaFoldDB" id="A0A381WYZ2"/>
<feature type="transmembrane region" description="Helical" evidence="1">
    <location>
        <begin position="187"/>
        <end position="211"/>
    </location>
</feature>
<keyword evidence="1" id="KW-0472">Membrane</keyword>
<keyword evidence="1" id="KW-0812">Transmembrane</keyword>
<name>A0A381WYZ2_9ZZZZ</name>
<keyword evidence="1" id="KW-1133">Transmembrane helix</keyword>
<dbReference type="Pfam" id="PF03929">
    <property type="entry name" value="PepSY_TM"/>
    <property type="match status" value="1"/>
</dbReference>
<evidence type="ECO:0000256" key="1">
    <source>
        <dbReference type="SAM" id="Phobius"/>
    </source>
</evidence>
<sequence length="216" mass="25182">MIRPFHKYLSLFISIQLLLWTVSGIYFAFNKIELIRGEQYLVEHKINELDLKEINNTFNARNLNIFKRLDEWIIRVEDENGVSYQDSNGANLEYLTNEEAKLVVETQTSLTPLKATLITSSTKGSEYRGRDLPLFKVTTLSKEKINVYVDALSGQVKAIRSDSWRMWDFLWGLHIMDYRERENINNILLKIFSFLALFSSISGIALFLLGYKKNQL</sequence>
<dbReference type="InterPro" id="IPR005625">
    <property type="entry name" value="PepSY-ass_TM"/>
</dbReference>
<protein>
    <recommendedName>
        <fullName evidence="3">PepSY domain-containing protein</fullName>
    </recommendedName>
</protein>
<reference evidence="2" key="1">
    <citation type="submission" date="2018-05" db="EMBL/GenBank/DDBJ databases">
        <authorList>
            <person name="Lanie J.A."/>
            <person name="Ng W.-L."/>
            <person name="Kazmierczak K.M."/>
            <person name="Andrzejewski T.M."/>
            <person name="Davidsen T.M."/>
            <person name="Wayne K.J."/>
            <person name="Tettelin H."/>
            <person name="Glass J.I."/>
            <person name="Rusch D."/>
            <person name="Podicherti R."/>
            <person name="Tsui H.-C.T."/>
            <person name="Winkler M.E."/>
        </authorList>
    </citation>
    <scope>NUCLEOTIDE SEQUENCE</scope>
</reference>
<gene>
    <name evidence="2" type="ORF">METZ01_LOCUS110558</name>
</gene>